<dbReference type="SMART" id="SM00829">
    <property type="entry name" value="PKS_ER"/>
    <property type="match status" value="1"/>
</dbReference>
<sequence>MKAAQWDPVSKTIQLNDIPKPEPRDGQFLVKIKTASLCHSDLIMSIRPPGDKPVTLGHEGVGFIEKIGPEAENRGFKVGDAIGFLYINGVCYECEGCQIHNLQCQKGSPELQGFVTDGYFQEYTVVDWQNAIVLPKNLDITRCAPLFCAGITAFHAIDSCELKPGQWISIIGTGGLGQLAIQYAKAMGANVIGIDINDNTLEIAKKAGADAVFNSRTNKDYAAEVKKLSNGGCHATAVFSAAKPAYDGAPSVLRLNGLIMIVGLPMDNIEVNTTAMAIGLYRIKAESTSTPQRMPKAIEFSAKHNILPEVEFRPFEDIPCMVEEMRAGKMSKRSAVNFF</sequence>
<evidence type="ECO:0000256" key="3">
    <source>
        <dbReference type="ARBA" id="ARBA00022723"/>
    </source>
</evidence>
<gene>
    <name evidence="9" type="ORF">K402DRAFT_348495</name>
</gene>
<evidence type="ECO:0000259" key="8">
    <source>
        <dbReference type="SMART" id="SM00829"/>
    </source>
</evidence>
<dbReference type="Pfam" id="PF00107">
    <property type="entry name" value="ADH_zinc_N"/>
    <property type="match status" value="1"/>
</dbReference>
<reference evidence="9" key="1">
    <citation type="journal article" date="2020" name="Stud. Mycol.">
        <title>101 Dothideomycetes genomes: a test case for predicting lifestyles and emergence of pathogens.</title>
        <authorList>
            <person name="Haridas S."/>
            <person name="Albert R."/>
            <person name="Binder M."/>
            <person name="Bloem J."/>
            <person name="Labutti K."/>
            <person name="Salamov A."/>
            <person name="Andreopoulos B."/>
            <person name="Baker S."/>
            <person name="Barry K."/>
            <person name="Bills G."/>
            <person name="Bluhm B."/>
            <person name="Cannon C."/>
            <person name="Castanera R."/>
            <person name="Culley D."/>
            <person name="Daum C."/>
            <person name="Ezra D."/>
            <person name="Gonzalez J."/>
            <person name="Henrissat B."/>
            <person name="Kuo A."/>
            <person name="Liang C."/>
            <person name="Lipzen A."/>
            <person name="Lutzoni F."/>
            <person name="Magnuson J."/>
            <person name="Mondo S."/>
            <person name="Nolan M."/>
            <person name="Ohm R."/>
            <person name="Pangilinan J."/>
            <person name="Park H.-J."/>
            <person name="Ramirez L."/>
            <person name="Alfaro M."/>
            <person name="Sun H."/>
            <person name="Tritt A."/>
            <person name="Yoshinaga Y."/>
            <person name="Zwiers L.-H."/>
            <person name="Turgeon B."/>
            <person name="Goodwin S."/>
            <person name="Spatafora J."/>
            <person name="Crous P."/>
            <person name="Grigoriev I."/>
        </authorList>
    </citation>
    <scope>NUCLEOTIDE SEQUENCE</scope>
    <source>
        <strain evidence="9">CBS 113979</strain>
    </source>
</reference>
<evidence type="ECO:0000256" key="6">
    <source>
        <dbReference type="ARBA" id="ARBA00023027"/>
    </source>
</evidence>
<proteinExistence type="inferred from homology"/>
<evidence type="ECO:0000256" key="2">
    <source>
        <dbReference type="ARBA" id="ARBA00008072"/>
    </source>
</evidence>
<organism evidence="9 10">
    <name type="scientific">Aulographum hederae CBS 113979</name>
    <dbReference type="NCBI Taxonomy" id="1176131"/>
    <lineage>
        <taxon>Eukaryota</taxon>
        <taxon>Fungi</taxon>
        <taxon>Dikarya</taxon>
        <taxon>Ascomycota</taxon>
        <taxon>Pezizomycotina</taxon>
        <taxon>Dothideomycetes</taxon>
        <taxon>Pleosporomycetidae</taxon>
        <taxon>Aulographales</taxon>
        <taxon>Aulographaceae</taxon>
    </lineage>
</organism>
<keyword evidence="4 7" id="KW-0862">Zinc</keyword>
<dbReference type="Gene3D" id="3.90.180.10">
    <property type="entry name" value="Medium-chain alcohol dehydrogenases, catalytic domain"/>
    <property type="match status" value="1"/>
</dbReference>
<keyword evidence="6" id="KW-0520">NAD</keyword>
<dbReference type="PANTHER" id="PTHR42940">
    <property type="entry name" value="ALCOHOL DEHYDROGENASE 1-RELATED"/>
    <property type="match status" value="1"/>
</dbReference>
<evidence type="ECO:0000256" key="5">
    <source>
        <dbReference type="ARBA" id="ARBA00023002"/>
    </source>
</evidence>
<dbReference type="EMBL" id="ML977142">
    <property type="protein sequence ID" value="KAF1990403.1"/>
    <property type="molecule type" value="Genomic_DNA"/>
</dbReference>
<dbReference type="AlphaFoldDB" id="A0A6G1HAZ9"/>
<dbReference type="GO" id="GO:0008270">
    <property type="term" value="F:zinc ion binding"/>
    <property type="evidence" value="ECO:0007669"/>
    <property type="project" value="InterPro"/>
</dbReference>
<protein>
    <submittedName>
        <fullName evidence="9">GroES-like protein</fullName>
    </submittedName>
</protein>
<evidence type="ECO:0000256" key="7">
    <source>
        <dbReference type="RuleBase" id="RU361277"/>
    </source>
</evidence>
<feature type="domain" description="Enoyl reductase (ER)" evidence="8">
    <location>
        <begin position="8"/>
        <end position="307"/>
    </location>
</feature>
<dbReference type="InterPro" id="IPR036291">
    <property type="entry name" value="NAD(P)-bd_dom_sf"/>
</dbReference>
<dbReference type="InterPro" id="IPR013154">
    <property type="entry name" value="ADH-like_N"/>
</dbReference>
<dbReference type="GO" id="GO:0018455">
    <property type="term" value="F:alcohol dehydrogenase [NAD(P)+] activity"/>
    <property type="evidence" value="ECO:0007669"/>
    <property type="project" value="UniProtKB-ARBA"/>
</dbReference>
<dbReference type="PROSITE" id="PS00059">
    <property type="entry name" value="ADH_ZINC"/>
    <property type="match status" value="1"/>
</dbReference>
<dbReference type="InterPro" id="IPR013149">
    <property type="entry name" value="ADH-like_C"/>
</dbReference>
<comment type="similarity">
    <text evidence="2 7">Belongs to the zinc-containing alcohol dehydrogenase family.</text>
</comment>
<keyword evidence="3 7" id="KW-0479">Metal-binding</keyword>
<evidence type="ECO:0000313" key="10">
    <source>
        <dbReference type="Proteomes" id="UP000800041"/>
    </source>
</evidence>
<dbReference type="Proteomes" id="UP000800041">
    <property type="component" value="Unassembled WGS sequence"/>
</dbReference>
<accession>A0A6G1HAZ9</accession>
<dbReference type="Gene3D" id="3.40.50.720">
    <property type="entry name" value="NAD(P)-binding Rossmann-like Domain"/>
    <property type="match status" value="1"/>
</dbReference>
<dbReference type="InterPro" id="IPR002328">
    <property type="entry name" value="ADH_Zn_CS"/>
</dbReference>
<evidence type="ECO:0000256" key="4">
    <source>
        <dbReference type="ARBA" id="ARBA00022833"/>
    </source>
</evidence>
<dbReference type="InterPro" id="IPR020843">
    <property type="entry name" value="ER"/>
</dbReference>
<dbReference type="PANTHER" id="PTHR42940:SF8">
    <property type="entry name" value="VACUOLAR PROTEIN SORTING-ASSOCIATED PROTEIN 11"/>
    <property type="match status" value="1"/>
</dbReference>
<name>A0A6G1HAZ9_9PEZI</name>
<dbReference type="OrthoDB" id="1879366at2759"/>
<comment type="cofactor">
    <cofactor evidence="1 7">
        <name>Zn(2+)</name>
        <dbReference type="ChEBI" id="CHEBI:29105"/>
    </cofactor>
</comment>
<dbReference type="InterPro" id="IPR011032">
    <property type="entry name" value="GroES-like_sf"/>
</dbReference>
<evidence type="ECO:0000256" key="1">
    <source>
        <dbReference type="ARBA" id="ARBA00001947"/>
    </source>
</evidence>
<evidence type="ECO:0000313" key="9">
    <source>
        <dbReference type="EMBL" id="KAF1990403.1"/>
    </source>
</evidence>
<keyword evidence="5" id="KW-0560">Oxidoreductase</keyword>
<dbReference type="FunFam" id="3.40.50.720:FF:000039">
    <property type="entry name" value="Alcohol dehydrogenase AdhP"/>
    <property type="match status" value="1"/>
</dbReference>
<dbReference type="SUPFAM" id="SSF51735">
    <property type="entry name" value="NAD(P)-binding Rossmann-fold domains"/>
    <property type="match status" value="1"/>
</dbReference>
<dbReference type="SUPFAM" id="SSF50129">
    <property type="entry name" value="GroES-like"/>
    <property type="match status" value="1"/>
</dbReference>
<dbReference type="Pfam" id="PF08240">
    <property type="entry name" value="ADH_N"/>
    <property type="match status" value="1"/>
</dbReference>
<keyword evidence="10" id="KW-1185">Reference proteome</keyword>